<protein>
    <submittedName>
        <fullName evidence="15">TonB-dependent receptor</fullName>
    </submittedName>
</protein>
<dbReference type="Pfam" id="PF00593">
    <property type="entry name" value="TonB_dep_Rec_b-barrel"/>
    <property type="match status" value="1"/>
</dbReference>
<dbReference type="GO" id="GO:0009279">
    <property type="term" value="C:cell outer membrane"/>
    <property type="evidence" value="ECO:0007669"/>
    <property type="project" value="UniProtKB-SubCell"/>
</dbReference>
<keyword evidence="7" id="KW-0406">Ion transport</keyword>
<feature type="signal peptide" evidence="13">
    <location>
        <begin position="1"/>
        <end position="42"/>
    </location>
</feature>
<dbReference type="Pfam" id="PF07715">
    <property type="entry name" value="Plug"/>
    <property type="match status" value="1"/>
</dbReference>
<keyword evidence="10 11" id="KW-0998">Cell outer membrane</keyword>
<dbReference type="InterPro" id="IPR012910">
    <property type="entry name" value="Plug_dom"/>
</dbReference>
<keyword evidence="8 12" id="KW-0798">TonB box</keyword>
<keyword evidence="9 11" id="KW-0472">Membrane</keyword>
<name>A0A5A7N853_9PROT</name>
<evidence type="ECO:0000256" key="11">
    <source>
        <dbReference type="PROSITE-ProRule" id="PRU01360"/>
    </source>
</evidence>
<dbReference type="SMART" id="SM00965">
    <property type="entry name" value="STN"/>
    <property type="match status" value="1"/>
</dbReference>
<evidence type="ECO:0000256" key="3">
    <source>
        <dbReference type="ARBA" id="ARBA00022452"/>
    </source>
</evidence>
<dbReference type="Proteomes" id="UP000324996">
    <property type="component" value="Unassembled WGS sequence"/>
</dbReference>
<evidence type="ECO:0000256" key="4">
    <source>
        <dbReference type="ARBA" id="ARBA00022496"/>
    </source>
</evidence>
<dbReference type="GO" id="GO:0006826">
    <property type="term" value="P:iron ion transport"/>
    <property type="evidence" value="ECO:0007669"/>
    <property type="project" value="UniProtKB-KW"/>
</dbReference>
<evidence type="ECO:0000256" key="12">
    <source>
        <dbReference type="RuleBase" id="RU003357"/>
    </source>
</evidence>
<evidence type="ECO:0000256" key="6">
    <source>
        <dbReference type="ARBA" id="ARBA00023004"/>
    </source>
</evidence>
<feature type="chain" id="PRO_5023104828" evidence="13">
    <location>
        <begin position="43"/>
        <end position="899"/>
    </location>
</feature>
<dbReference type="InterPro" id="IPR036942">
    <property type="entry name" value="Beta-barrel_TonB_sf"/>
</dbReference>
<evidence type="ECO:0000256" key="13">
    <source>
        <dbReference type="SAM" id="SignalP"/>
    </source>
</evidence>
<evidence type="ECO:0000256" key="10">
    <source>
        <dbReference type="ARBA" id="ARBA00023237"/>
    </source>
</evidence>
<dbReference type="Gene3D" id="2.40.170.20">
    <property type="entry name" value="TonB-dependent receptor, beta-barrel domain"/>
    <property type="match status" value="1"/>
</dbReference>
<evidence type="ECO:0000256" key="8">
    <source>
        <dbReference type="ARBA" id="ARBA00023077"/>
    </source>
</evidence>
<proteinExistence type="inferred from homology"/>
<evidence type="ECO:0000256" key="5">
    <source>
        <dbReference type="ARBA" id="ARBA00022692"/>
    </source>
</evidence>
<dbReference type="RefSeq" id="WP_052370787.1">
    <property type="nucleotide sequence ID" value="NZ_BKCN01000011.1"/>
</dbReference>
<dbReference type="Gene3D" id="3.55.50.30">
    <property type="match status" value="1"/>
</dbReference>
<evidence type="ECO:0000259" key="14">
    <source>
        <dbReference type="SMART" id="SM00965"/>
    </source>
</evidence>
<keyword evidence="5 11" id="KW-0812">Transmembrane</keyword>
<keyword evidence="2 11" id="KW-0813">Transport</keyword>
<evidence type="ECO:0000256" key="7">
    <source>
        <dbReference type="ARBA" id="ARBA00023065"/>
    </source>
</evidence>
<comment type="caution">
    <text evidence="15">The sequence shown here is derived from an EMBL/GenBank/DDBJ whole genome shotgun (WGS) entry which is preliminary data.</text>
</comment>
<comment type="subcellular location">
    <subcellularLocation>
        <location evidence="1 11">Cell outer membrane</location>
        <topology evidence="1 11">Multi-pass membrane protein</topology>
    </subcellularLocation>
</comment>
<evidence type="ECO:0000256" key="9">
    <source>
        <dbReference type="ARBA" id="ARBA00023136"/>
    </source>
</evidence>
<keyword evidence="6" id="KW-0408">Iron</keyword>
<feature type="domain" description="Secretin/TonB short N-terminal" evidence="14">
    <location>
        <begin position="68"/>
        <end position="119"/>
    </location>
</feature>
<dbReference type="InterPro" id="IPR000531">
    <property type="entry name" value="Beta-barrel_TonB"/>
</dbReference>
<evidence type="ECO:0000313" key="16">
    <source>
        <dbReference type="Proteomes" id="UP000324996"/>
    </source>
</evidence>
<evidence type="ECO:0000256" key="1">
    <source>
        <dbReference type="ARBA" id="ARBA00004571"/>
    </source>
</evidence>
<evidence type="ECO:0000256" key="2">
    <source>
        <dbReference type="ARBA" id="ARBA00022448"/>
    </source>
</evidence>
<dbReference type="InterPro" id="IPR011662">
    <property type="entry name" value="Secretin/TonB_short_N"/>
</dbReference>
<evidence type="ECO:0000313" key="15">
    <source>
        <dbReference type="EMBL" id="GER04522.1"/>
    </source>
</evidence>
<gene>
    <name evidence="15" type="ORF">JCM17846_22040</name>
</gene>
<sequence>MAHVLRQTPKLRTLLLSTAITSLSSLGSLSALPLLAPASAMAAEAHHFNIPAQPLDSALIDFSLQAGVSVLVSDDLIRDQRSNEITGRLEQDVALKTLLKDSGLTFERVDETTISIKAITIGAAEDDHRRLYAQANAGNDANMLQRPDDRSAQPRVLEQISVTARRRAESLLDVPIAVSAFTGDALDRLGTVDITGLNQLVPNVTIEVSRGTNTTLTPFIRGVGQQDPVAGFEQGVGLYVDDVYLNRPQGAVLDLYDIERVEVLRGPQGTLYGRNTIGGAIKYVTKRIADEPEFSVRASGGSFRQIDFVGTFSLPVTETFRVGGTVASFQRDGFGDNLNLEGLENGSKDILGGRLSAEWTPTSDLYIRLAADWTDDNSDPRQGARLTPGLISGAPVLDDVFDTRAGLNDPEANVVNRGVSGLIEYTINDRLMLKSITAYRDNKSSLPEDFDSLPAADVDVALITRDDQFSEELQLLYNSERLNGVLGFFYMDATAFNAFDVILGTTGALLGLPGLNAFTLGDVDTETWSIFGDFTYDITTNLALSVGGRFTSDERTARINRSTFLGGLSPLLGGPERNPIATATNFNGSETFHDFTPRASLNWKPTNDHMLYFSFSQGFKGGGFDPRGSGAAAPDLDGDGIAGAADPEDVKEFLMFSPEEITTYEIGHKGTMLNGRLSSSIAAFWSTYDDIQIPGSVGVDADNDGVAESFVGITSNAGEARIRGIELEFDAILAENLMASGDHLNATAAVGYIDAEFQEFINAFGQDIADQATFQNTPEWTANVRLDYSRPLKLFGASGSLSFLPVASYRSTTNQFEVSSNQLDQEGYVLFDMSIVWTSDDDRWQVGVHGKNLTDKEYIVSGFDFVNDETLAPELGLEGTLTAFFGNPRTFTGTVRMKF</sequence>
<accession>A0A5A7N853</accession>
<keyword evidence="15" id="KW-0675">Receptor</keyword>
<dbReference type="InterPro" id="IPR039426">
    <property type="entry name" value="TonB-dep_rcpt-like"/>
</dbReference>
<dbReference type="SUPFAM" id="SSF56935">
    <property type="entry name" value="Porins"/>
    <property type="match status" value="1"/>
</dbReference>
<dbReference type="EMBL" id="BKCN01000011">
    <property type="protein sequence ID" value="GER04522.1"/>
    <property type="molecule type" value="Genomic_DNA"/>
</dbReference>
<dbReference type="PROSITE" id="PS52016">
    <property type="entry name" value="TONB_DEPENDENT_REC_3"/>
    <property type="match status" value="1"/>
</dbReference>
<keyword evidence="13" id="KW-0732">Signal</keyword>
<keyword evidence="4" id="KW-0410">Iron transport</keyword>
<dbReference type="AlphaFoldDB" id="A0A5A7N853"/>
<dbReference type="CDD" id="cd01347">
    <property type="entry name" value="ligand_gated_channel"/>
    <property type="match status" value="1"/>
</dbReference>
<reference evidence="15 16" key="1">
    <citation type="submission" date="2019-09" db="EMBL/GenBank/DDBJ databases">
        <title>NBRP : Genome information of microbial organism related human and environment.</title>
        <authorList>
            <person name="Hattori M."/>
            <person name="Oshima K."/>
            <person name="Inaba H."/>
            <person name="Suda W."/>
            <person name="Sakamoto M."/>
            <person name="Iino T."/>
            <person name="Kitahara M."/>
            <person name="Oshida Y."/>
            <person name="Iida T."/>
            <person name="Kudo T."/>
            <person name="Itoh T."/>
            <person name="Ohkuma M."/>
        </authorList>
    </citation>
    <scope>NUCLEOTIDE SEQUENCE [LARGE SCALE GENOMIC DNA]</scope>
    <source>
        <strain evidence="15 16">Q-1</strain>
    </source>
</reference>
<keyword evidence="16" id="KW-1185">Reference proteome</keyword>
<dbReference type="PANTHER" id="PTHR32552:SF81">
    <property type="entry name" value="TONB-DEPENDENT OUTER MEMBRANE RECEPTOR"/>
    <property type="match status" value="1"/>
</dbReference>
<organism evidence="15 16">
    <name type="scientific">Iodidimonas nitroreducens</name>
    <dbReference type="NCBI Taxonomy" id="1236968"/>
    <lineage>
        <taxon>Bacteria</taxon>
        <taxon>Pseudomonadati</taxon>
        <taxon>Pseudomonadota</taxon>
        <taxon>Alphaproteobacteria</taxon>
        <taxon>Iodidimonadales</taxon>
        <taxon>Iodidimonadaceae</taxon>
        <taxon>Iodidimonas</taxon>
    </lineage>
</organism>
<dbReference type="PANTHER" id="PTHR32552">
    <property type="entry name" value="FERRICHROME IRON RECEPTOR-RELATED"/>
    <property type="match status" value="1"/>
</dbReference>
<keyword evidence="3 11" id="KW-1134">Transmembrane beta strand</keyword>
<comment type="similarity">
    <text evidence="11 12">Belongs to the TonB-dependent receptor family.</text>
</comment>